<evidence type="ECO:0000313" key="1">
    <source>
        <dbReference type="EMBL" id="VDK22479.1"/>
    </source>
</evidence>
<dbReference type="EMBL" id="UYRS01000224">
    <property type="protein sequence ID" value="VDK22479.1"/>
    <property type="molecule type" value="Genomic_DNA"/>
</dbReference>
<dbReference type="AlphaFoldDB" id="A0A0R3VUT5"/>
<reference evidence="3" key="1">
    <citation type="submission" date="2017-02" db="UniProtKB">
        <authorList>
            <consortium name="WormBaseParasite"/>
        </authorList>
    </citation>
    <scope>IDENTIFICATION</scope>
</reference>
<proteinExistence type="predicted"/>
<dbReference type="Proteomes" id="UP000282613">
    <property type="component" value="Unassembled WGS sequence"/>
</dbReference>
<dbReference type="WBParaSite" id="TASK_0000110801-mRNA-1">
    <property type="protein sequence ID" value="TASK_0000110801-mRNA-1"/>
    <property type="gene ID" value="TASK_0000110801"/>
</dbReference>
<keyword evidence="2" id="KW-1185">Reference proteome</keyword>
<evidence type="ECO:0000313" key="3">
    <source>
        <dbReference type="WBParaSite" id="TASK_0000110801-mRNA-1"/>
    </source>
</evidence>
<accession>A0A0R3VUT5</accession>
<reference evidence="1 2" key="2">
    <citation type="submission" date="2018-11" db="EMBL/GenBank/DDBJ databases">
        <authorList>
            <consortium name="Pathogen Informatics"/>
        </authorList>
    </citation>
    <scope>NUCLEOTIDE SEQUENCE [LARGE SCALE GENOMIC DNA]</scope>
</reference>
<organism evidence="3">
    <name type="scientific">Taenia asiatica</name>
    <name type="common">Asian tapeworm</name>
    <dbReference type="NCBI Taxonomy" id="60517"/>
    <lineage>
        <taxon>Eukaryota</taxon>
        <taxon>Metazoa</taxon>
        <taxon>Spiralia</taxon>
        <taxon>Lophotrochozoa</taxon>
        <taxon>Platyhelminthes</taxon>
        <taxon>Cestoda</taxon>
        <taxon>Eucestoda</taxon>
        <taxon>Cyclophyllidea</taxon>
        <taxon>Taeniidae</taxon>
        <taxon>Taenia</taxon>
    </lineage>
</organism>
<sequence>MDTSLRLDTFDYLAASSPNHVVGAWRVGGGDGVQSHQAATHGSSSLVPLEERHKSEYSAPLSLSSSRGIVSPGSMSNERISPTFLKSQPSIPPSIVAIMVFAPI</sequence>
<evidence type="ECO:0000313" key="2">
    <source>
        <dbReference type="Proteomes" id="UP000282613"/>
    </source>
</evidence>
<name>A0A0R3VUT5_TAEAS</name>
<protein>
    <submittedName>
        <fullName evidence="1 3">Uncharacterized protein</fullName>
    </submittedName>
</protein>
<gene>
    <name evidence="1" type="ORF">TASK_LOCUS1109</name>
</gene>